<reference evidence="11" key="2">
    <citation type="submission" date="2009-11" db="EMBL/GenBank/DDBJ databases">
        <title>The Genome Sequence of Allomyces macrogynus strain ATCC 38327.</title>
        <authorList>
            <consortium name="The Broad Institute Genome Sequencing Platform"/>
            <person name="Russ C."/>
            <person name="Cuomo C."/>
            <person name="Shea T."/>
            <person name="Young S.K."/>
            <person name="Zeng Q."/>
            <person name="Koehrsen M."/>
            <person name="Haas B."/>
            <person name="Borodovsky M."/>
            <person name="Guigo R."/>
            <person name="Alvarado L."/>
            <person name="Berlin A."/>
            <person name="Borenstein D."/>
            <person name="Chen Z."/>
            <person name="Engels R."/>
            <person name="Freedman E."/>
            <person name="Gellesch M."/>
            <person name="Goldberg J."/>
            <person name="Griggs A."/>
            <person name="Gujja S."/>
            <person name="Heiman D."/>
            <person name="Hepburn T."/>
            <person name="Howarth C."/>
            <person name="Jen D."/>
            <person name="Larson L."/>
            <person name="Lewis B."/>
            <person name="Mehta T."/>
            <person name="Park D."/>
            <person name="Pearson M."/>
            <person name="Roberts A."/>
            <person name="Saif S."/>
            <person name="Shenoy N."/>
            <person name="Sisk P."/>
            <person name="Stolte C."/>
            <person name="Sykes S."/>
            <person name="Walk T."/>
            <person name="White J."/>
            <person name="Yandava C."/>
            <person name="Burger G."/>
            <person name="Gray M.W."/>
            <person name="Holland P.W.H."/>
            <person name="King N."/>
            <person name="Lang F.B.F."/>
            <person name="Roger A.J."/>
            <person name="Ruiz-Trillo I."/>
            <person name="Lander E."/>
            <person name="Nusbaum C."/>
        </authorList>
    </citation>
    <scope>NUCLEOTIDE SEQUENCE [LARGE SCALE GENOMIC DNA]</scope>
    <source>
        <strain evidence="11">ATCC 38327</strain>
    </source>
</reference>
<comment type="subcellular location">
    <subcellularLocation>
        <location evidence="1">Nucleus</location>
    </subcellularLocation>
</comment>
<dbReference type="GO" id="GO:0003700">
    <property type="term" value="F:DNA-binding transcription factor activity"/>
    <property type="evidence" value="ECO:0007669"/>
    <property type="project" value="InterPro"/>
</dbReference>
<dbReference type="FunFam" id="1.10.10.10:FF:000027">
    <property type="entry name" value="Heat shock transcription factor 1"/>
    <property type="match status" value="1"/>
</dbReference>
<evidence type="ECO:0000256" key="2">
    <source>
        <dbReference type="ARBA" id="ARBA00006403"/>
    </source>
</evidence>
<dbReference type="PANTHER" id="PTHR10015">
    <property type="entry name" value="HEAT SHOCK TRANSCRIPTION FACTOR"/>
    <property type="match status" value="1"/>
</dbReference>
<sequence length="527" mass="54602">MDLTSGGHAAAADAMAGTLSTSPVSGGPGFATFAATTPPVATTFVQKLYALVSDPATDHVIYWTPSGTSFIVRNVAEFENLLPRYYKHRQFSSFIRQLNTYQFRKINRNPRGARGNLALDGPTEFEFAHEQFLRGRMDLLDNIKRKSASSSTPAAAANTTAAADGSSAAPSSSAAGAAAPPPHVLPDPTPALSVSPVSPVRARIERSLSGGSISMGAVAASAAEQGGQRQLAAASPAVQVPPPAAVVVATTQETSELQQQLQNVHHQLEIVSNRLAEQTREVQIHRQAIVSIIDWIHSQGYQFPNNSNDDAGAAGGGASTSAALPAGSAFATPGAGRSPNPQPCVLVTGPSGEPMVPSMPPSGSIMNHPLAAAFNGSSPLYNASVSSSHSPASSVSLDPLLGTSPLMYPGLSPNLSTAMGYMDMGMLAGLTEPMGMSRPASALGMAMPQQIGGAQLPLQMQMPQQLQLQQQLQMQQQQLLHHQQLAAAAGRMPFAPAQAPPLPPRPQPGAFLLGSALAQAMGRSNTA</sequence>
<feature type="domain" description="HSF-type DNA-binding" evidence="9">
    <location>
        <begin position="40"/>
        <end position="146"/>
    </location>
</feature>
<dbReference type="AlphaFoldDB" id="A0A0L0RZJ4"/>
<keyword evidence="5" id="KW-0804">Transcription</keyword>
<keyword evidence="6" id="KW-0539">Nucleus</keyword>
<feature type="region of interest" description="Disordered" evidence="8">
    <location>
        <begin position="147"/>
        <end position="197"/>
    </location>
</feature>
<feature type="compositionally biased region" description="Pro residues" evidence="8">
    <location>
        <begin position="179"/>
        <end position="189"/>
    </location>
</feature>
<accession>A0A0L0RZJ4</accession>
<dbReference type="OrthoDB" id="60033at2759"/>
<dbReference type="SUPFAM" id="SSF46785">
    <property type="entry name" value="Winged helix' DNA-binding domain"/>
    <property type="match status" value="1"/>
</dbReference>
<organism evidence="10 11">
    <name type="scientific">Allomyces macrogynus (strain ATCC 38327)</name>
    <name type="common">Allomyces javanicus var. macrogynus</name>
    <dbReference type="NCBI Taxonomy" id="578462"/>
    <lineage>
        <taxon>Eukaryota</taxon>
        <taxon>Fungi</taxon>
        <taxon>Fungi incertae sedis</taxon>
        <taxon>Blastocladiomycota</taxon>
        <taxon>Blastocladiomycetes</taxon>
        <taxon>Blastocladiales</taxon>
        <taxon>Blastocladiaceae</taxon>
        <taxon>Allomyces</taxon>
    </lineage>
</organism>
<reference evidence="10 11" key="1">
    <citation type="submission" date="2009-11" db="EMBL/GenBank/DDBJ databases">
        <title>Annotation of Allomyces macrogynus ATCC 38327.</title>
        <authorList>
            <consortium name="The Broad Institute Genome Sequencing Platform"/>
            <person name="Russ C."/>
            <person name="Cuomo C."/>
            <person name="Burger G."/>
            <person name="Gray M.W."/>
            <person name="Holland P.W.H."/>
            <person name="King N."/>
            <person name="Lang F.B.F."/>
            <person name="Roger A.J."/>
            <person name="Ruiz-Trillo I."/>
            <person name="Young S.K."/>
            <person name="Zeng Q."/>
            <person name="Gargeya S."/>
            <person name="Fitzgerald M."/>
            <person name="Haas B."/>
            <person name="Abouelleil A."/>
            <person name="Alvarado L."/>
            <person name="Arachchi H.M."/>
            <person name="Berlin A."/>
            <person name="Chapman S.B."/>
            <person name="Gearin G."/>
            <person name="Goldberg J."/>
            <person name="Griggs A."/>
            <person name="Gujja S."/>
            <person name="Hansen M."/>
            <person name="Heiman D."/>
            <person name="Howarth C."/>
            <person name="Larimer J."/>
            <person name="Lui A."/>
            <person name="MacDonald P.J.P."/>
            <person name="McCowen C."/>
            <person name="Montmayeur A."/>
            <person name="Murphy C."/>
            <person name="Neiman D."/>
            <person name="Pearson M."/>
            <person name="Priest M."/>
            <person name="Roberts A."/>
            <person name="Saif S."/>
            <person name="Shea T."/>
            <person name="Sisk P."/>
            <person name="Stolte C."/>
            <person name="Sykes S."/>
            <person name="Wortman J."/>
            <person name="Nusbaum C."/>
            <person name="Birren B."/>
        </authorList>
    </citation>
    <scope>NUCLEOTIDE SEQUENCE [LARGE SCALE GENOMIC DNA]</scope>
    <source>
        <strain evidence="10 11">ATCC 38327</strain>
    </source>
</reference>
<dbReference type="eggNOG" id="KOG0627">
    <property type="taxonomic scope" value="Eukaryota"/>
</dbReference>
<dbReference type="Gene3D" id="1.10.10.10">
    <property type="entry name" value="Winged helix-like DNA-binding domain superfamily/Winged helix DNA-binding domain"/>
    <property type="match status" value="1"/>
</dbReference>
<evidence type="ECO:0000256" key="6">
    <source>
        <dbReference type="ARBA" id="ARBA00023242"/>
    </source>
</evidence>
<dbReference type="PRINTS" id="PR00056">
    <property type="entry name" value="HSFDOMAIN"/>
</dbReference>
<dbReference type="Pfam" id="PF00447">
    <property type="entry name" value="HSF_DNA-bind"/>
    <property type="match status" value="1"/>
</dbReference>
<keyword evidence="3" id="KW-0805">Transcription regulation</keyword>
<dbReference type="VEuPathDB" id="FungiDB:AMAG_01384"/>
<dbReference type="Proteomes" id="UP000054350">
    <property type="component" value="Unassembled WGS sequence"/>
</dbReference>
<dbReference type="GO" id="GO:0043565">
    <property type="term" value="F:sequence-specific DNA binding"/>
    <property type="evidence" value="ECO:0007669"/>
    <property type="project" value="InterPro"/>
</dbReference>
<evidence type="ECO:0000256" key="1">
    <source>
        <dbReference type="ARBA" id="ARBA00004123"/>
    </source>
</evidence>
<evidence type="ECO:0000256" key="4">
    <source>
        <dbReference type="ARBA" id="ARBA00023125"/>
    </source>
</evidence>
<dbReference type="EMBL" id="GG745329">
    <property type="protein sequence ID" value="KNE55496.1"/>
    <property type="molecule type" value="Genomic_DNA"/>
</dbReference>
<dbReference type="InterPro" id="IPR036390">
    <property type="entry name" value="WH_DNA-bd_sf"/>
</dbReference>
<dbReference type="STRING" id="578462.A0A0L0RZJ4"/>
<evidence type="ECO:0000313" key="11">
    <source>
        <dbReference type="Proteomes" id="UP000054350"/>
    </source>
</evidence>
<protein>
    <recommendedName>
        <fullName evidence="9">HSF-type DNA-binding domain-containing protein</fullName>
    </recommendedName>
</protein>
<evidence type="ECO:0000256" key="8">
    <source>
        <dbReference type="SAM" id="MobiDB-lite"/>
    </source>
</evidence>
<dbReference type="PANTHER" id="PTHR10015:SF427">
    <property type="entry name" value="HEAT SHOCK FACTOR PROTEIN"/>
    <property type="match status" value="1"/>
</dbReference>
<comment type="similarity">
    <text evidence="2 7">Belongs to the HSF family.</text>
</comment>
<evidence type="ECO:0000256" key="3">
    <source>
        <dbReference type="ARBA" id="ARBA00023015"/>
    </source>
</evidence>
<keyword evidence="11" id="KW-1185">Reference proteome</keyword>
<dbReference type="GO" id="GO:0005634">
    <property type="term" value="C:nucleus"/>
    <property type="evidence" value="ECO:0007669"/>
    <property type="project" value="UniProtKB-SubCell"/>
</dbReference>
<name>A0A0L0RZJ4_ALLM3</name>
<gene>
    <name evidence="10" type="ORF">AMAG_01384</name>
</gene>
<dbReference type="SMART" id="SM00415">
    <property type="entry name" value="HSF"/>
    <property type="match status" value="1"/>
</dbReference>
<evidence type="ECO:0000313" key="10">
    <source>
        <dbReference type="EMBL" id="KNE55496.1"/>
    </source>
</evidence>
<evidence type="ECO:0000256" key="5">
    <source>
        <dbReference type="ARBA" id="ARBA00023163"/>
    </source>
</evidence>
<proteinExistence type="inferred from homology"/>
<feature type="compositionally biased region" description="Low complexity" evidence="8">
    <location>
        <begin position="148"/>
        <end position="178"/>
    </location>
</feature>
<keyword evidence="4" id="KW-0238">DNA-binding</keyword>
<dbReference type="InterPro" id="IPR036388">
    <property type="entry name" value="WH-like_DNA-bd_sf"/>
</dbReference>
<evidence type="ECO:0000259" key="9">
    <source>
        <dbReference type="SMART" id="SM00415"/>
    </source>
</evidence>
<dbReference type="InterPro" id="IPR000232">
    <property type="entry name" value="HSF_DNA-bd"/>
</dbReference>
<evidence type="ECO:0000256" key="7">
    <source>
        <dbReference type="RuleBase" id="RU004020"/>
    </source>
</evidence>